<accession>D7DWA3</accession>
<protein>
    <submittedName>
        <fullName evidence="1">Uncharacterized protein</fullName>
    </submittedName>
</protein>
<evidence type="ECO:0000313" key="1">
    <source>
        <dbReference type="EMBL" id="ADI64020.1"/>
    </source>
</evidence>
<dbReference type="AlphaFoldDB" id="D7DWA3"/>
<gene>
    <name evidence="1" type="ordered locus">Aazo_1931</name>
</gene>
<proteinExistence type="predicted"/>
<reference evidence="1 2" key="1">
    <citation type="journal article" date="2010" name="PLoS ONE">
        <title>Genome erosion in a nitrogen-fixing vertically transmitted endosymbiotic multicellular cyanobacterium.</title>
        <authorList>
            <person name="Ran L."/>
            <person name="Larsson J."/>
            <person name="Vigil-Stenman T."/>
            <person name="Nylander J.A."/>
            <person name="Ininbergs K."/>
            <person name="Zheng W.W."/>
            <person name="Lapidus A."/>
            <person name="Lowry S."/>
            <person name="Haselkorn R."/>
            <person name="Bergman B."/>
        </authorList>
    </citation>
    <scope>NUCLEOTIDE SEQUENCE [LARGE SCALE GENOMIC DNA]</scope>
    <source>
        <strain evidence="1 2">0708</strain>
    </source>
</reference>
<sequence length="49" mass="5667">MTILETLRDRILSELKLGKQAPGYKTALKALNHFITLKSRLAELFEKYC</sequence>
<dbReference type="EMBL" id="CP002059">
    <property type="protein sequence ID" value="ADI64020.1"/>
    <property type="molecule type" value="Genomic_DNA"/>
</dbReference>
<evidence type="ECO:0000313" key="2">
    <source>
        <dbReference type="Proteomes" id="UP000001511"/>
    </source>
</evidence>
<name>D7DWA3_NOSA0</name>
<organism evidence="1 2">
    <name type="scientific">Nostoc azollae (strain 0708)</name>
    <name type="common">Anabaena azollae (strain 0708)</name>
    <dbReference type="NCBI Taxonomy" id="551115"/>
    <lineage>
        <taxon>Bacteria</taxon>
        <taxon>Bacillati</taxon>
        <taxon>Cyanobacteriota</taxon>
        <taxon>Cyanophyceae</taxon>
        <taxon>Nostocales</taxon>
        <taxon>Nostocaceae</taxon>
        <taxon>Trichormus</taxon>
    </lineage>
</organism>
<dbReference type="STRING" id="551115.Aazo_1931"/>
<dbReference type="HOGENOM" id="CLU_3250342_0_0_3"/>
<keyword evidence="2" id="KW-1185">Reference proteome</keyword>
<dbReference type="KEGG" id="naz:Aazo_1931"/>
<dbReference type="Proteomes" id="UP000001511">
    <property type="component" value="Chromosome"/>
</dbReference>